<dbReference type="Pfam" id="PF03975">
    <property type="entry name" value="CheD"/>
    <property type="match status" value="1"/>
</dbReference>
<dbReference type="PANTHER" id="PTHR35147:SF3">
    <property type="entry name" value="CHEMORECEPTOR GLUTAMINE DEAMIDASE CHED 1-RELATED"/>
    <property type="match status" value="1"/>
</dbReference>
<organism evidence="3">
    <name type="scientific">uncultured Desulfobacterium sp</name>
    <dbReference type="NCBI Taxonomy" id="201089"/>
    <lineage>
        <taxon>Bacteria</taxon>
        <taxon>Pseudomonadati</taxon>
        <taxon>Thermodesulfobacteriota</taxon>
        <taxon>Desulfobacteria</taxon>
        <taxon>Desulfobacterales</taxon>
        <taxon>Desulfobacteriaceae</taxon>
        <taxon>Desulfobacterium</taxon>
        <taxon>environmental samples</taxon>
    </lineage>
</organism>
<evidence type="ECO:0000256" key="1">
    <source>
        <dbReference type="ARBA" id="ARBA00022500"/>
    </source>
</evidence>
<dbReference type="SUPFAM" id="SSF64438">
    <property type="entry name" value="CNF1/YfiH-like putative cysteine hydrolases"/>
    <property type="match status" value="1"/>
</dbReference>
<dbReference type="Gene3D" id="3.30.1330.200">
    <property type="match status" value="1"/>
</dbReference>
<name>A0A445MR18_9BACT</name>
<dbReference type="AlphaFoldDB" id="A0A445MR18"/>
<proteinExistence type="predicted"/>
<dbReference type="InterPro" id="IPR005659">
    <property type="entry name" value="Chemorcpt_Glu_NH3ase_CheD"/>
</dbReference>
<keyword evidence="2 3" id="KW-0378">Hydrolase</keyword>
<dbReference type="InterPro" id="IPR011324">
    <property type="entry name" value="Cytotoxic_necrot_fac-like_cat"/>
</dbReference>
<dbReference type="PANTHER" id="PTHR35147">
    <property type="entry name" value="CHEMORECEPTOR GLUTAMINE DEAMIDASE CHED-RELATED"/>
    <property type="match status" value="1"/>
</dbReference>
<dbReference type="EMBL" id="OJIN01000010">
    <property type="protein sequence ID" value="SPD71859.1"/>
    <property type="molecule type" value="Genomic_DNA"/>
</dbReference>
<dbReference type="GO" id="GO:0006935">
    <property type="term" value="P:chemotaxis"/>
    <property type="evidence" value="ECO:0007669"/>
    <property type="project" value="UniProtKB-KW"/>
</dbReference>
<evidence type="ECO:0000313" key="3">
    <source>
        <dbReference type="EMBL" id="SPD71859.1"/>
    </source>
</evidence>
<dbReference type="CDD" id="cd16352">
    <property type="entry name" value="CheD"/>
    <property type="match status" value="1"/>
</dbReference>
<accession>A0A445MR18</accession>
<reference evidence="3" key="1">
    <citation type="submission" date="2018-01" db="EMBL/GenBank/DDBJ databases">
        <authorList>
            <person name="Regsiter A."/>
            <person name="William W."/>
        </authorList>
    </citation>
    <scope>NUCLEOTIDE SEQUENCE</scope>
    <source>
        <strain evidence="3">TRIP AH-1</strain>
    </source>
</reference>
<protein>
    <submittedName>
        <fullName evidence="3">Putative chemoreceptor glutamine deamidase CheD</fullName>
        <ecNumber evidence="3">3.5.1.44</ecNumber>
    </submittedName>
</protein>
<dbReference type="EC" id="3.5.1.44" evidence="3"/>
<evidence type="ECO:0000256" key="2">
    <source>
        <dbReference type="ARBA" id="ARBA00022801"/>
    </source>
</evidence>
<dbReference type="GO" id="GO:0050568">
    <property type="term" value="F:protein-glutamine glutaminase activity"/>
    <property type="evidence" value="ECO:0007669"/>
    <property type="project" value="UniProtKB-EC"/>
</dbReference>
<dbReference type="InterPro" id="IPR038592">
    <property type="entry name" value="CheD-like_sf"/>
</dbReference>
<keyword evidence="1" id="KW-0145">Chemotaxis</keyword>
<keyword evidence="3" id="KW-0675">Receptor</keyword>
<sequence>MFSEECVLIITGPAQMHIEDTRDVVLISTSLGAGIGLAAYDSETNIGGILHFLLPSSANNKLRAKQNPLLFADSGIQTFLEQLEQHGVKTHSLKLVAAGASHNINQETPYDIAHRNCLAVKAILAGYRLTPTHEDFGGSFYRVLRIQDSHIYVEIPGHGEKRI</sequence>
<gene>
    <name evidence="3" type="ORF">PITCH_A1070033</name>
</gene>